<reference evidence="7 8" key="1">
    <citation type="journal article" date="2018" name="MBio">
        <title>Insights into the evolution of host association through the isolation and characterization of a novel human periodontal pathobiont, Desulfobulbus oralis.</title>
        <authorList>
            <person name="Cross K.L."/>
            <person name="Chirania P."/>
            <person name="Xiong W."/>
            <person name="Beall C.J."/>
            <person name="Elkins J.G."/>
            <person name="Giannone R.J."/>
            <person name="Griffen A.L."/>
            <person name="Guss A.M."/>
            <person name="Hettich R.L."/>
            <person name="Joshi S.S."/>
            <person name="Mokrzan E.M."/>
            <person name="Martin R.K."/>
            <person name="Zhulin I.B."/>
            <person name="Leys E.J."/>
            <person name="Podar M."/>
        </authorList>
    </citation>
    <scope>NUCLEOTIDE SEQUENCE [LARGE SCALE GENOMIC DNA]</scope>
    <source>
        <strain evidence="7 8">ORNL</strain>
    </source>
</reference>
<dbReference type="GO" id="GO:0016491">
    <property type="term" value="F:oxidoreductase activity"/>
    <property type="evidence" value="ECO:0007669"/>
    <property type="project" value="InterPro"/>
</dbReference>
<keyword evidence="1" id="KW-0285">Flavoprotein</keyword>
<dbReference type="KEGG" id="deo:CAY53_02515"/>
<feature type="domain" description="Cytochrome c" evidence="6">
    <location>
        <begin position="28"/>
        <end position="145"/>
    </location>
</feature>
<dbReference type="Proteomes" id="UP000239867">
    <property type="component" value="Chromosome"/>
</dbReference>
<evidence type="ECO:0000259" key="6">
    <source>
        <dbReference type="PROSITE" id="PS51007"/>
    </source>
</evidence>
<dbReference type="PANTHER" id="PTHR43278">
    <property type="entry name" value="NAD(P)H-DEPENDENT FMN-CONTAINING OXIDOREDUCTASE YWQN-RELATED"/>
    <property type="match status" value="1"/>
</dbReference>
<dbReference type="GO" id="GO:0020037">
    <property type="term" value="F:heme binding"/>
    <property type="evidence" value="ECO:0007669"/>
    <property type="project" value="InterPro"/>
</dbReference>
<keyword evidence="2" id="KW-0288">FMN</keyword>
<dbReference type="Gene3D" id="3.40.50.360">
    <property type="match status" value="1"/>
</dbReference>
<dbReference type="EMBL" id="CP021255">
    <property type="protein sequence ID" value="AVD70487.1"/>
    <property type="molecule type" value="Genomic_DNA"/>
</dbReference>
<keyword evidence="3 5" id="KW-0479">Metal-binding</keyword>
<proteinExistence type="predicted"/>
<evidence type="ECO:0000256" key="2">
    <source>
        <dbReference type="ARBA" id="ARBA00022643"/>
    </source>
</evidence>
<evidence type="ECO:0000256" key="1">
    <source>
        <dbReference type="ARBA" id="ARBA00022630"/>
    </source>
</evidence>
<dbReference type="PROSITE" id="PS51007">
    <property type="entry name" value="CYTC"/>
    <property type="match status" value="1"/>
</dbReference>
<keyword evidence="8" id="KW-1185">Reference proteome</keyword>
<gene>
    <name evidence="7" type="ORF">CAY53_02515</name>
</gene>
<keyword evidence="4 5" id="KW-0408">Iron</keyword>
<dbReference type="GO" id="GO:0046872">
    <property type="term" value="F:metal ion binding"/>
    <property type="evidence" value="ECO:0007669"/>
    <property type="project" value="UniProtKB-KW"/>
</dbReference>
<dbReference type="GO" id="GO:0009055">
    <property type="term" value="F:electron transfer activity"/>
    <property type="evidence" value="ECO:0007669"/>
    <property type="project" value="InterPro"/>
</dbReference>
<evidence type="ECO:0000256" key="4">
    <source>
        <dbReference type="ARBA" id="ARBA00023004"/>
    </source>
</evidence>
<evidence type="ECO:0000256" key="5">
    <source>
        <dbReference type="PROSITE-ProRule" id="PRU00433"/>
    </source>
</evidence>
<dbReference type="Pfam" id="PF03358">
    <property type="entry name" value="FMN_red"/>
    <property type="match status" value="1"/>
</dbReference>
<dbReference type="SUPFAM" id="SSF52218">
    <property type="entry name" value="Flavoproteins"/>
    <property type="match status" value="1"/>
</dbReference>
<dbReference type="InterPro" id="IPR005025">
    <property type="entry name" value="FMN_Rdtase-like_dom"/>
</dbReference>
<protein>
    <submittedName>
        <fullName evidence="7">FMN reductase</fullName>
    </submittedName>
</protein>
<evidence type="ECO:0000313" key="7">
    <source>
        <dbReference type="EMBL" id="AVD70487.1"/>
    </source>
</evidence>
<evidence type="ECO:0000256" key="3">
    <source>
        <dbReference type="ARBA" id="ARBA00022723"/>
    </source>
</evidence>
<dbReference type="PANTHER" id="PTHR43278:SF2">
    <property type="entry name" value="IRON-SULFUR FLAVOPROTEIN"/>
    <property type="match status" value="1"/>
</dbReference>
<keyword evidence="5" id="KW-0349">Heme</keyword>
<accession>A0A2L1GLJ9</accession>
<dbReference type="AlphaFoldDB" id="A0A2L1GLJ9"/>
<dbReference type="InterPro" id="IPR029039">
    <property type="entry name" value="Flavoprotein-like_sf"/>
</dbReference>
<dbReference type="OrthoDB" id="6398207at2"/>
<organism evidence="7 8">
    <name type="scientific">Desulfobulbus oralis</name>
    <dbReference type="NCBI Taxonomy" id="1986146"/>
    <lineage>
        <taxon>Bacteria</taxon>
        <taxon>Pseudomonadati</taxon>
        <taxon>Thermodesulfobacteriota</taxon>
        <taxon>Desulfobulbia</taxon>
        <taxon>Desulfobulbales</taxon>
        <taxon>Desulfobulbaceae</taxon>
        <taxon>Desulfobulbus</taxon>
    </lineage>
</organism>
<dbReference type="InterPro" id="IPR051796">
    <property type="entry name" value="ISF_SsuE-like"/>
</dbReference>
<sequence>MNILVLNGSPHPDGNTSAMAQAFAEGAKEAGNGVTVLKIGTKKIAACQACEFCHTRGNGECVQQDDMQEVYPALKEAEMLVLASPVHYFGMSGQMQCAISRIYALKAPPKMKKVALLLSSSSPGVYGAATQQYRDAFVNFMKGQDMGIITANGAENKSAAKLAECRHFGQNLK</sequence>
<dbReference type="InterPro" id="IPR009056">
    <property type="entry name" value="Cyt_c-like_dom"/>
</dbReference>
<evidence type="ECO:0000313" key="8">
    <source>
        <dbReference type="Proteomes" id="UP000239867"/>
    </source>
</evidence>
<name>A0A2L1GLJ9_9BACT</name>
<dbReference type="RefSeq" id="WP_104935791.1">
    <property type="nucleotide sequence ID" value="NZ_CP021255.1"/>
</dbReference>